<dbReference type="GO" id="GO:0006729">
    <property type="term" value="P:tetrahydrobiopterin biosynthetic process"/>
    <property type="evidence" value="ECO:0007669"/>
    <property type="project" value="InterPro"/>
</dbReference>
<keyword evidence="4" id="KW-0456">Lyase</keyword>
<dbReference type="STRING" id="937777.Deipe_0180"/>
<evidence type="ECO:0000313" key="6">
    <source>
        <dbReference type="Proteomes" id="UP000010467"/>
    </source>
</evidence>
<reference evidence="6" key="1">
    <citation type="submission" date="2012-03" db="EMBL/GenBank/DDBJ databases">
        <title>Complete sequence of chromosome of Deinococcus peraridilitoris DSM 19664.</title>
        <authorList>
            <person name="Lucas S."/>
            <person name="Copeland A."/>
            <person name="Lapidus A."/>
            <person name="Glavina del Rio T."/>
            <person name="Dalin E."/>
            <person name="Tice H."/>
            <person name="Bruce D."/>
            <person name="Goodwin L."/>
            <person name="Pitluck S."/>
            <person name="Peters L."/>
            <person name="Mikhailova N."/>
            <person name="Lu M."/>
            <person name="Kyrpides N."/>
            <person name="Mavromatis K."/>
            <person name="Ivanova N."/>
            <person name="Brettin T."/>
            <person name="Detter J.C."/>
            <person name="Han C."/>
            <person name="Larimer F."/>
            <person name="Land M."/>
            <person name="Hauser L."/>
            <person name="Markowitz V."/>
            <person name="Cheng J.-F."/>
            <person name="Hugenholtz P."/>
            <person name="Woyke T."/>
            <person name="Wu D."/>
            <person name="Pukall R."/>
            <person name="Steenblock K."/>
            <person name="Brambilla E."/>
            <person name="Klenk H.-P."/>
            <person name="Eisen J.A."/>
        </authorList>
    </citation>
    <scope>NUCLEOTIDE SEQUENCE [LARGE SCALE GENOMIC DNA]</scope>
    <source>
        <strain evidence="6">DSM 19664 / LMG 22246 / CIP 109416 / KR-200</strain>
    </source>
</reference>
<comment type="similarity">
    <text evidence="2">Belongs to the pterin-4-alpha-carbinolamine dehydratase family.</text>
</comment>
<evidence type="ECO:0000256" key="1">
    <source>
        <dbReference type="ARBA" id="ARBA00001554"/>
    </source>
</evidence>
<dbReference type="eggNOG" id="COG2154">
    <property type="taxonomic scope" value="Bacteria"/>
</dbReference>
<name>K9ZVX8_DEIPD</name>
<dbReference type="InterPro" id="IPR001533">
    <property type="entry name" value="Pterin_deHydtase"/>
</dbReference>
<proteinExistence type="inferred from homology"/>
<gene>
    <name evidence="5" type="ordered locus">Deipe_0180</name>
</gene>
<accession>K9ZVX8</accession>
<protein>
    <recommendedName>
        <fullName evidence="3">4a-hydroxytetrahydrobiopterin dehydratase</fullName>
        <ecNumber evidence="3">4.2.1.96</ecNumber>
    </recommendedName>
</protein>
<dbReference type="SUPFAM" id="SSF55248">
    <property type="entry name" value="PCD-like"/>
    <property type="match status" value="1"/>
</dbReference>
<dbReference type="AlphaFoldDB" id="K9ZVX8"/>
<dbReference type="PANTHER" id="PTHR12599:SF0">
    <property type="entry name" value="PTERIN-4-ALPHA-CARBINOLAMINE DEHYDRATASE"/>
    <property type="match status" value="1"/>
</dbReference>
<dbReference type="HOGENOM" id="CLU_081974_4_3_0"/>
<dbReference type="EMBL" id="CP003382">
    <property type="protein sequence ID" value="AFZ65783.1"/>
    <property type="molecule type" value="Genomic_DNA"/>
</dbReference>
<evidence type="ECO:0000256" key="3">
    <source>
        <dbReference type="ARBA" id="ARBA00013252"/>
    </source>
</evidence>
<dbReference type="PATRIC" id="fig|937777.3.peg.188"/>
<dbReference type="InterPro" id="IPR036428">
    <property type="entry name" value="PCD_sf"/>
</dbReference>
<comment type="catalytic activity">
    <reaction evidence="1">
        <text>(4aS,6R)-4a-hydroxy-L-erythro-5,6,7,8-tetrahydrobiopterin = (6R)-L-erythro-6,7-dihydrobiopterin + H2O</text>
        <dbReference type="Rhea" id="RHEA:11920"/>
        <dbReference type="ChEBI" id="CHEBI:15377"/>
        <dbReference type="ChEBI" id="CHEBI:15642"/>
        <dbReference type="ChEBI" id="CHEBI:43120"/>
        <dbReference type="EC" id="4.2.1.96"/>
    </reaction>
</comment>
<keyword evidence="6" id="KW-1185">Reference proteome</keyword>
<dbReference type="PANTHER" id="PTHR12599">
    <property type="entry name" value="PTERIN-4-ALPHA-CARBINOLAMINE DEHYDRATASE"/>
    <property type="match status" value="1"/>
</dbReference>
<evidence type="ECO:0000256" key="2">
    <source>
        <dbReference type="ARBA" id="ARBA00006472"/>
    </source>
</evidence>
<evidence type="ECO:0000313" key="5">
    <source>
        <dbReference type="EMBL" id="AFZ65783.1"/>
    </source>
</evidence>
<dbReference type="Gene3D" id="3.30.1360.20">
    <property type="entry name" value="Transcriptional coactivator/pterin dehydratase"/>
    <property type="match status" value="1"/>
</dbReference>
<dbReference type="Pfam" id="PF01329">
    <property type="entry name" value="Pterin_4a"/>
    <property type="match status" value="1"/>
</dbReference>
<evidence type="ECO:0000256" key="4">
    <source>
        <dbReference type="ARBA" id="ARBA00023239"/>
    </source>
</evidence>
<dbReference type="RefSeq" id="WP_015234094.1">
    <property type="nucleotide sequence ID" value="NC_019793.1"/>
</dbReference>
<dbReference type="EC" id="4.2.1.96" evidence="3"/>
<dbReference type="OrthoDB" id="9800108at2"/>
<dbReference type="KEGG" id="dpd:Deipe_0180"/>
<dbReference type="NCBIfam" id="NF002017">
    <property type="entry name" value="PRK00823.1-2"/>
    <property type="match status" value="1"/>
</dbReference>
<dbReference type="Proteomes" id="UP000010467">
    <property type="component" value="Chromosome"/>
</dbReference>
<dbReference type="CDD" id="cd00488">
    <property type="entry name" value="PCD_DCoH"/>
    <property type="match status" value="1"/>
</dbReference>
<organism evidence="5 6">
    <name type="scientific">Deinococcus peraridilitoris (strain DSM 19664 / LMG 22246 / CIP 109416 / KR-200)</name>
    <dbReference type="NCBI Taxonomy" id="937777"/>
    <lineage>
        <taxon>Bacteria</taxon>
        <taxon>Thermotogati</taxon>
        <taxon>Deinococcota</taxon>
        <taxon>Deinococci</taxon>
        <taxon>Deinococcales</taxon>
        <taxon>Deinococcaceae</taxon>
        <taxon>Deinococcus</taxon>
    </lineage>
</organism>
<dbReference type="GO" id="GO:0008124">
    <property type="term" value="F:4-alpha-hydroxytetrahydrobiopterin dehydratase activity"/>
    <property type="evidence" value="ECO:0007669"/>
    <property type="project" value="UniProtKB-EC"/>
</dbReference>
<sequence length="91" mass="9909">MTLTHQEIQDQLPSGWTGSVSGISRDFTFESYEAGVAFAVHLALMAQRANHHPDTLTIGWKTVRVTYTTHSEGGVTGRDIAAARKVNTVIP</sequence>